<comment type="caution">
    <text evidence="3">The sequence shown here is derived from an EMBL/GenBank/DDBJ whole genome shotgun (WGS) entry which is preliminary data.</text>
</comment>
<dbReference type="OrthoDB" id="4845755at2759"/>
<dbReference type="AlphaFoldDB" id="A0A0J7NH57"/>
<gene>
    <name evidence="3" type="ORF">RF55_8229</name>
</gene>
<dbReference type="EMBL" id="LBMM01005050">
    <property type="protein sequence ID" value="KMQ91860.1"/>
    <property type="molecule type" value="Genomic_DNA"/>
</dbReference>
<dbReference type="Pfam" id="PF00651">
    <property type="entry name" value="BTB"/>
    <property type="match status" value="1"/>
</dbReference>
<keyword evidence="3" id="KW-0378">Hydrolase</keyword>
<dbReference type="InterPro" id="IPR000210">
    <property type="entry name" value="BTB/POZ_dom"/>
</dbReference>
<organism evidence="3 4">
    <name type="scientific">Lasius niger</name>
    <name type="common">Black garden ant</name>
    <dbReference type="NCBI Taxonomy" id="67767"/>
    <lineage>
        <taxon>Eukaryota</taxon>
        <taxon>Metazoa</taxon>
        <taxon>Ecdysozoa</taxon>
        <taxon>Arthropoda</taxon>
        <taxon>Hexapoda</taxon>
        <taxon>Insecta</taxon>
        <taxon>Pterygota</taxon>
        <taxon>Neoptera</taxon>
        <taxon>Endopterygota</taxon>
        <taxon>Hymenoptera</taxon>
        <taxon>Apocrita</taxon>
        <taxon>Aculeata</taxon>
        <taxon>Formicoidea</taxon>
        <taxon>Formicidae</taxon>
        <taxon>Formicinae</taxon>
        <taxon>Lasius</taxon>
        <taxon>Lasius</taxon>
    </lineage>
</organism>
<protein>
    <submittedName>
        <fullName evidence="3">Dna helicase ino80</fullName>
    </submittedName>
</protein>
<sequence>MYGLYRAWFGGGTTSYPCLQDTFSPPDTVVRVGNEGEHQFVAHKGVLAAHSGYLKALLASAAATTMTSSSSASSPFDSSCATVAVTATNGQSQRPVTSVSVSSIGKYGSFDR</sequence>
<evidence type="ECO:0000256" key="1">
    <source>
        <dbReference type="SAM" id="MobiDB-lite"/>
    </source>
</evidence>
<dbReference type="Proteomes" id="UP000036403">
    <property type="component" value="Unassembled WGS sequence"/>
</dbReference>
<name>A0A0J7NH57_LASNI</name>
<feature type="region of interest" description="Disordered" evidence="1">
    <location>
        <begin position="89"/>
        <end position="112"/>
    </location>
</feature>
<evidence type="ECO:0000313" key="4">
    <source>
        <dbReference type="Proteomes" id="UP000036403"/>
    </source>
</evidence>
<feature type="compositionally biased region" description="Polar residues" evidence="1">
    <location>
        <begin position="89"/>
        <end position="103"/>
    </location>
</feature>
<dbReference type="InterPro" id="IPR011333">
    <property type="entry name" value="SKP1/BTB/POZ_sf"/>
</dbReference>
<dbReference type="PaxDb" id="67767-A0A0J7NH57"/>
<dbReference type="PROSITE" id="PS50097">
    <property type="entry name" value="BTB"/>
    <property type="match status" value="1"/>
</dbReference>
<keyword evidence="3" id="KW-0347">Helicase</keyword>
<evidence type="ECO:0000259" key="2">
    <source>
        <dbReference type="PROSITE" id="PS50097"/>
    </source>
</evidence>
<dbReference type="SUPFAM" id="SSF54695">
    <property type="entry name" value="POZ domain"/>
    <property type="match status" value="1"/>
</dbReference>
<keyword evidence="3" id="KW-0547">Nucleotide-binding</keyword>
<keyword evidence="4" id="KW-1185">Reference proteome</keyword>
<reference evidence="3 4" key="1">
    <citation type="submission" date="2015-04" db="EMBL/GenBank/DDBJ databases">
        <title>Lasius niger genome sequencing.</title>
        <authorList>
            <person name="Konorov E.A."/>
            <person name="Nikitin M.A."/>
            <person name="Kirill M.V."/>
            <person name="Chang P."/>
        </authorList>
    </citation>
    <scope>NUCLEOTIDE SEQUENCE [LARGE SCALE GENOMIC DNA]</scope>
    <source>
        <tissue evidence="3">Whole</tissue>
    </source>
</reference>
<dbReference type="GO" id="GO:0004386">
    <property type="term" value="F:helicase activity"/>
    <property type="evidence" value="ECO:0007669"/>
    <property type="project" value="UniProtKB-KW"/>
</dbReference>
<dbReference type="STRING" id="67767.A0A0J7NH57"/>
<evidence type="ECO:0000313" key="3">
    <source>
        <dbReference type="EMBL" id="KMQ91860.1"/>
    </source>
</evidence>
<dbReference type="Gene3D" id="3.30.710.10">
    <property type="entry name" value="Potassium Channel Kv1.1, Chain A"/>
    <property type="match status" value="1"/>
</dbReference>
<feature type="domain" description="BTB" evidence="2">
    <location>
        <begin position="26"/>
        <end position="60"/>
    </location>
</feature>
<accession>A0A0J7NH57</accession>
<keyword evidence="3" id="KW-0067">ATP-binding</keyword>
<proteinExistence type="predicted"/>